<feature type="transmembrane region" description="Helical" evidence="1">
    <location>
        <begin position="148"/>
        <end position="164"/>
    </location>
</feature>
<feature type="transmembrane region" description="Helical" evidence="1">
    <location>
        <begin position="12"/>
        <end position="31"/>
    </location>
</feature>
<dbReference type="RefSeq" id="WP_011586528.1">
    <property type="nucleotide sequence ID" value="NC_008255.1"/>
</dbReference>
<name>A0A6N4SVM0_CYTH3</name>
<reference evidence="2 3" key="1">
    <citation type="journal article" date="2007" name="Appl. Environ. Microbiol.">
        <title>Genome sequence of the cellulolytic gliding bacterium Cytophaga hutchinsonii.</title>
        <authorList>
            <person name="Xie G."/>
            <person name="Bruce D.C."/>
            <person name="Challacombe J.F."/>
            <person name="Chertkov O."/>
            <person name="Detter J.C."/>
            <person name="Gilna P."/>
            <person name="Han C.S."/>
            <person name="Lucas S."/>
            <person name="Misra M."/>
            <person name="Myers G.L."/>
            <person name="Richardson P."/>
            <person name="Tapia R."/>
            <person name="Thayer N."/>
            <person name="Thompson L.S."/>
            <person name="Brettin T.S."/>
            <person name="Henrissat B."/>
            <person name="Wilson D.B."/>
            <person name="McBride M.J."/>
        </authorList>
    </citation>
    <scope>NUCLEOTIDE SEQUENCE [LARGE SCALE GENOMIC DNA]</scope>
    <source>
        <strain evidence="3">ATCC 33406 / DSM 1761 / CIP 103989 / NBRC 15051 / NCIMB 9469 / D465</strain>
    </source>
</reference>
<dbReference type="AlphaFoldDB" id="A0A6N4SVM0"/>
<protein>
    <recommendedName>
        <fullName evidence="4">Transmembrane protein</fullName>
    </recommendedName>
</protein>
<feature type="transmembrane region" description="Helical" evidence="1">
    <location>
        <begin position="170"/>
        <end position="188"/>
    </location>
</feature>
<keyword evidence="1" id="KW-1133">Transmembrane helix</keyword>
<accession>A0A6N4SVM0</accession>
<evidence type="ECO:0008006" key="4">
    <source>
        <dbReference type="Google" id="ProtNLM"/>
    </source>
</evidence>
<dbReference type="OrthoDB" id="9786064at2"/>
<feature type="transmembrane region" description="Helical" evidence="1">
    <location>
        <begin position="200"/>
        <end position="218"/>
    </location>
</feature>
<organism evidence="2 3">
    <name type="scientific">Cytophaga hutchinsonii (strain ATCC 33406 / DSM 1761 / CIP 103989 / NBRC 15051 / NCIMB 9469 / D465)</name>
    <dbReference type="NCBI Taxonomy" id="269798"/>
    <lineage>
        <taxon>Bacteria</taxon>
        <taxon>Pseudomonadati</taxon>
        <taxon>Bacteroidota</taxon>
        <taxon>Cytophagia</taxon>
        <taxon>Cytophagales</taxon>
        <taxon>Cytophagaceae</taxon>
        <taxon>Cytophaga</taxon>
    </lineage>
</organism>
<keyword evidence="1" id="KW-0472">Membrane</keyword>
<feature type="transmembrane region" description="Helical" evidence="1">
    <location>
        <begin position="51"/>
        <end position="74"/>
    </location>
</feature>
<dbReference type="KEGG" id="chu:CHU_3178"/>
<keyword evidence="3" id="KW-1185">Reference proteome</keyword>
<feature type="transmembrane region" description="Helical" evidence="1">
    <location>
        <begin position="118"/>
        <end position="141"/>
    </location>
</feature>
<keyword evidence="1" id="KW-0812">Transmembrane</keyword>
<evidence type="ECO:0000313" key="3">
    <source>
        <dbReference type="Proteomes" id="UP000001822"/>
    </source>
</evidence>
<sequence length="228" mass="26261">MTYTTQKNSWYYLSLVVSYLLHPVFIPTYIFTTFLFFGNYVFDPYSEHQQVYVVGLIFITTALIPLIMLSLNLLILRRKITNDELLMNSKRDRVVPFFYVGIYYCSLSYMFYTHLNFPLLLTCLMLIISAAVLVTAFISLFWKISAHALSLGASLMIFILIHTIMPSDHFLYVIMATLLLSGITLSSRLRLNAHTQEQTYAGYLLGILISALGLYFLLPNLFSFSFNL</sequence>
<gene>
    <name evidence="2" type="ordered locus">CHU_3178</name>
</gene>
<proteinExistence type="predicted"/>
<feature type="transmembrane region" description="Helical" evidence="1">
    <location>
        <begin position="94"/>
        <end position="112"/>
    </location>
</feature>
<dbReference type="Proteomes" id="UP000001822">
    <property type="component" value="Chromosome"/>
</dbReference>
<dbReference type="EMBL" id="CP000383">
    <property type="protein sequence ID" value="ABG60418.1"/>
    <property type="molecule type" value="Genomic_DNA"/>
</dbReference>
<evidence type="ECO:0000313" key="2">
    <source>
        <dbReference type="EMBL" id="ABG60418.1"/>
    </source>
</evidence>
<evidence type="ECO:0000256" key="1">
    <source>
        <dbReference type="SAM" id="Phobius"/>
    </source>
</evidence>